<dbReference type="EMBL" id="FTNM01000001">
    <property type="protein sequence ID" value="SIQ62590.1"/>
    <property type="molecule type" value="Genomic_DNA"/>
</dbReference>
<dbReference type="PANTHER" id="PTHR35796">
    <property type="entry name" value="HYPOTHETICAL CYTOSOLIC PROTEIN"/>
    <property type="match status" value="1"/>
</dbReference>
<dbReference type="CDD" id="cd13225">
    <property type="entry name" value="PH-like_bacteria"/>
    <property type="match status" value="1"/>
</dbReference>
<sequence>MGLLNGLMGHASAVPVEKLTKEFQPILLDDEQIEKAFRLIRDMLVFTNKRLIVVNKQGITGSKIEYQSVPYASIKMFSKESAGMLDFDAELKIWLTGEASPTIKQEFRKGDNVNEAYKVLSRYVLK</sequence>
<name>A0A1N6UAL8_9BACT</name>
<organism evidence="2 3">
    <name type="scientific">Pontibacter lucknowensis</name>
    <dbReference type="NCBI Taxonomy" id="1077936"/>
    <lineage>
        <taxon>Bacteria</taxon>
        <taxon>Pseudomonadati</taxon>
        <taxon>Bacteroidota</taxon>
        <taxon>Cytophagia</taxon>
        <taxon>Cytophagales</taxon>
        <taxon>Hymenobacteraceae</taxon>
        <taxon>Pontibacter</taxon>
    </lineage>
</organism>
<protein>
    <submittedName>
        <fullName evidence="2">PH domain-containing protein</fullName>
    </submittedName>
</protein>
<evidence type="ECO:0000313" key="2">
    <source>
        <dbReference type="EMBL" id="SIQ62590.1"/>
    </source>
</evidence>
<dbReference type="InterPro" id="IPR012544">
    <property type="entry name" value="PHb"/>
</dbReference>
<evidence type="ECO:0000313" key="3">
    <source>
        <dbReference type="Proteomes" id="UP000185924"/>
    </source>
</evidence>
<proteinExistence type="predicted"/>
<accession>A0A1N6UAL8</accession>
<reference evidence="3" key="1">
    <citation type="submission" date="2017-01" db="EMBL/GenBank/DDBJ databases">
        <authorList>
            <person name="Varghese N."/>
            <person name="Submissions S."/>
        </authorList>
    </citation>
    <scope>NUCLEOTIDE SEQUENCE [LARGE SCALE GENOMIC DNA]</scope>
    <source>
        <strain evidence="3">DM9</strain>
    </source>
</reference>
<dbReference type="RefSeq" id="WP_040573377.1">
    <property type="nucleotide sequence ID" value="NZ_FTNM01000001.1"/>
</dbReference>
<dbReference type="Pfam" id="PF08000">
    <property type="entry name" value="bPH_1"/>
    <property type="match status" value="1"/>
</dbReference>
<dbReference type="InterPro" id="IPR037063">
    <property type="entry name" value="PHb_sf"/>
</dbReference>
<dbReference type="Gene3D" id="2.30.29.50">
    <property type="entry name" value="Bacterial Pleckstrin homology domain"/>
    <property type="match status" value="1"/>
</dbReference>
<dbReference type="Proteomes" id="UP000185924">
    <property type="component" value="Unassembled WGS sequence"/>
</dbReference>
<dbReference type="AlphaFoldDB" id="A0A1N6UAL8"/>
<dbReference type="STRING" id="1077936.SAMN05421545_0782"/>
<keyword evidence="3" id="KW-1185">Reference proteome</keyword>
<dbReference type="PANTHER" id="PTHR35796:SF3">
    <property type="entry name" value="BHLH DOMAIN-CONTAINING PROTEIN"/>
    <property type="match status" value="1"/>
</dbReference>
<gene>
    <name evidence="2" type="ORF">SAMN05421545_0782</name>
</gene>
<feature type="domain" description="Bacterial Pleckstrin homology" evidence="1">
    <location>
        <begin position="2"/>
        <end position="124"/>
    </location>
</feature>
<dbReference type="SUPFAM" id="SSF50729">
    <property type="entry name" value="PH domain-like"/>
    <property type="match status" value="1"/>
</dbReference>
<evidence type="ECO:0000259" key="1">
    <source>
        <dbReference type="Pfam" id="PF08000"/>
    </source>
</evidence>